<feature type="transmembrane region" description="Helical" evidence="1">
    <location>
        <begin position="6"/>
        <end position="24"/>
    </location>
</feature>
<accession>A0A224XSA4</accession>
<evidence type="ECO:0000313" key="2">
    <source>
        <dbReference type="EMBL" id="JAW15396.1"/>
    </source>
</evidence>
<evidence type="ECO:0000256" key="1">
    <source>
        <dbReference type="SAM" id="Phobius"/>
    </source>
</evidence>
<dbReference type="EMBL" id="GFTR01001030">
    <property type="protein sequence ID" value="JAW15396.1"/>
    <property type="molecule type" value="Transcribed_RNA"/>
</dbReference>
<keyword evidence="1" id="KW-1133">Transmembrane helix</keyword>
<reference evidence="2" key="1">
    <citation type="journal article" date="2018" name="PLoS Negl. Trop. Dis.">
        <title>An insight into the salivary gland and fat body transcriptome of Panstrongylus lignarius (Hemiptera: Heteroptera), the main vector of Chagas disease in Peru.</title>
        <authorList>
            <person name="Nevoa J.C."/>
            <person name="Mendes M.T."/>
            <person name="da Silva M.V."/>
            <person name="Soares S.C."/>
            <person name="Oliveira C.J.F."/>
            <person name="Ribeiro J.M.C."/>
        </authorList>
    </citation>
    <scope>NUCLEOTIDE SEQUENCE</scope>
</reference>
<keyword evidence="1" id="KW-0472">Membrane</keyword>
<name>A0A224XSA4_9HEMI</name>
<organism evidence="2">
    <name type="scientific">Panstrongylus lignarius</name>
    <dbReference type="NCBI Taxonomy" id="156445"/>
    <lineage>
        <taxon>Eukaryota</taxon>
        <taxon>Metazoa</taxon>
        <taxon>Ecdysozoa</taxon>
        <taxon>Arthropoda</taxon>
        <taxon>Hexapoda</taxon>
        <taxon>Insecta</taxon>
        <taxon>Pterygota</taxon>
        <taxon>Neoptera</taxon>
        <taxon>Paraneoptera</taxon>
        <taxon>Hemiptera</taxon>
        <taxon>Heteroptera</taxon>
        <taxon>Panheteroptera</taxon>
        <taxon>Cimicomorpha</taxon>
        <taxon>Reduviidae</taxon>
        <taxon>Triatominae</taxon>
        <taxon>Panstrongylus</taxon>
    </lineage>
</organism>
<keyword evidence="1" id="KW-0812">Transmembrane</keyword>
<sequence length="84" mass="9786">MQKCDIVIILIIFSYFVSLHGFLISNFYQTGHKICCNFPYLRLVHQIVPNIFSQDSSLLPSKFCFAVTFLLKYSMANLHCRPHL</sequence>
<protein>
    <submittedName>
        <fullName evidence="2">Putative secreted protein</fullName>
    </submittedName>
</protein>
<dbReference type="AlphaFoldDB" id="A0A224XSA4"/>
<proteinExistence type="predicted"/>